<dbReference type="PRINTS" id="PR00080">
    <property type="entry name" value="SDRFAMILY"/>
</dbReference>
<keyword evidence="2" id="KW-0521">NADP</keyword>
<proteinExistence type="inferred from homology"/>
<dbReference type="InterPro" id="IPR002347">
    <property type="entry name" value="SDR_fam"/>
</dbReference>
<keyword evidence="3" id="KW-0560">Oxidoreductase</keyword>
<reference evidence="4 5" key="1">
    <citation type="submission" date="2019-06" db="EMBL/GenBank/DDBJ databases">
        <title>Draft genome sequence of the filamentous fungus Phialemoniopsis curvata isolated from diesel fuel.</title>
        <authorList>
            <person name="Varaljay V.A."/>
            <person name="Lyon W.J."/>
            <person name="Crouch A.L."/>
            <person name="Drake C.E."/>
            <person name="Hollomon J.M."/>
            <person name="Nadeau L.J."/>
            <person name="Nunn H.S."/>
            <person name="Stevenson B.S."/>
            <person name="Bojanowski C.L."/>
            <person name="Crookes-Goodson W.J."/>
        </authorList>
    </citation>
    <scope>NUCLEOTIDE SEQUENCE [LARGE SCALE GENOMIC DNA]</scope>
    <source>
        <strain evidence="4 5">D216</strain>
    </source>
</reference>
<comment type="similarity">
    <text evidence="1">Belongs to the short-chain dehydrogenases/reductases (SDR) family.</text>
</comment>
<name>A0A507B6G1_9PEZI</name>
<evidence type="ECO:0000313" key="4">
    <source>
        <dbReference type="EMBL" id="TPX18715.1"/>
    </source>
</evidence>
<evidence type="ECO:0000256" key="3">
    <source>
        <dbReference type="ARBA" id="ARBA00023002"/>
    </source>
</evidence>
<dbReference type="InterPro" id="IPR040632">
    <property type="entry name" value="Sulfotransfer_4"/>
</dbReference>
<dbReference type="InterPro" id="IPR027417">
    <property type="entry name" value="P-loop_NTPase"/>
</dbReference>
<dbReference type="RefSeq" id="XP_031000426.1">
    <property type="nucleotide sequence ID" value="XM_031136776.1"/>
</dbReference>
<dbReference type="SUPFAM" id="SSF52540">
    <property type="entry name" value="P-loop containing nucleoside triphosphate hydrolases"/>
    <property type="match status" value="1"/>
</dbReference>
<dbReference type="Gene3D" id="3.40.50.720">
    <property type="entry name" value="NAD(P)-binding Rossmann-like Domain"/>
    <property type="match status" value="1"/>
</dbReference>
<dbReference type="EMBL" id="SKBQ01000010">
    <property type="protein sequence ID" value="TPX18715.1"/>
    <property type="molecule type" value="Genomic_DNA"/>
</dbReference>
<dbReference type="CDD" id="cd05233">
    <property type="entry name" value="SDR_c"/>
    <property type="match status" value="1"/>
</dbReference>
<protein>
    <submittedName>
        <fullName evidence="4">Uncharacterized protein</fullName>
    </submittedName>
</protein>
<comment type="caution">
    <text evidence="4">The sequence shown here is derived from an EMBL/GenBank/DDBJ whole genome shotgun (WGS) entry which is preliminary data.</text>
</comment>
<accession>A0A507B6G1</accession>
<evidence type="ECO:0000256" key="2">
    <source>
        <dbReference type="ARBA" id="ARBA00022857"/>
    </source>
</evidence>
<dbReference type="Proteomes" id="UP000319257">
    <property type="component" value="Unassembled WGS sequence"/>
</dbReference>
<dbReference type="PANTHER" id="PTHR43639">
    <property type="entry name" value="OXIDOREDUCTASE, SHORT-CHAIN DEHYDROGENASE/REDUCTASE FAMILY (AFU_ORTHOLOGUE AFUA_5G02870)"/>
    <property type="match status" value="1"/>
</dbReference>
<gene>
    <name evidence="4" type="ORF">E0L32_002572</name>
</gene>
<dbReference type="Pfam" id="PF17784">
    <property type="entry name" value="Sulfotransfer_4"/>
    <property type="match status" value="1"/>
</dbReference>
<dbReference type="AlphaFoldDB" id="A0A507B6G1"/>
<dbReference type="PANTHER" id="PTHR43639:SF1">
    <property type="entry name" value="SHORT-CHAIN DEHYDROGENASE_REDUCTASE FAMILY PROTEIN"/>
    <property type="match status" value="1"/>
</dbReference>
<evidence type="ECO:0000313" key="5">
    <source>
        <dbReference type="Proteomes" id="UP000319257"/>
    </source>
</evidence>
<dbReference type="PRINTS" id="PR00081">
    <property type="entry name" value="GDHRDH"/>
</dbReference>
<evidence type="ECO:0000256" key="1">
    <source>
        <dbReference type="ARBA" id="ARBA00006484"/>
    </source>
</evidence>
<dbReference type="Gene3D" id="3.40.50.300">
    <property type="entry name" value="P-loop containing nucleotide triphosphate hydrolases"/>
    <property type="match status" value="1"/>
</dbReference>
<dbReference type="InterPro" id="IPR036291">
    <property type="entry name" value="NAD(P)-bd_dom_sf"/>
</dbReference>
<dbReference type="GO" id="GO:0016491">
    <property type="term" value="F:oxidoreductase activity"/>
    <property type="evidence" value="ECO:0007669"/>
    <property type="project" value="UniProtKB-KW"/>
</dbReference>
<dbReference type="SUPFAM" id="SSF51735">
    <property type="entry name" value="NAD(P)-binding Rossmann-fold domains"/>
    <property type="match status" value="1"/>
</dbReference>
<sequence>MGVSLSTARWLAPASFLIDFAAQNYGMLSSPNMKDVHDAHLSFFSPQPFFIAGFFFPQQLFQLAWLWKLYKTPNGAEATDSDVATMVDFAPFYSLGNICIATWMIFWNQSELKTANIFVTVNSLAQLYFVFARLPPMNLRSRTSVLTHVVAKTFAGIGVLDLLHNSSVAYFDHQTTGPSTLVKVLTGVGFGVVASCSDWIFGGCLVYDLVALAVGQGIYGNQGWSRLLGAYAVGTAAIVGAKNWIRPPSGTVNLLNALDTLGFNTYHLSVMMKNGPPDAKLVGEALDAVVYEKGGHYTRQDFDKLLGNYDSRITQSVVEMPGLMFEDIYAAYPEAKYILTERDPDKWVRSWRDTLGQRLLLGRKLPLFLFRVFNSHLNESHLVLERMLDQWTGGRFLTAEGLEHSRQYYIDYVANVKATIPPENLLVLNLEKGFGWQDICQFLDKDIPDQPWPDKNQLEAFQAFIDSLCDPLIEKAMNHTLSLTGKTALVTGSGREGGIGAGIARALAKNGASVAIHHVSNESRESAQKIASELAKDFGVRTAVVQGAVQDQNATTAMVEQALKGLGADYLDILINNAGGTGPQSLLDATPEQLESQFSANVFDTVYMIQAAVKVGKMPKGGRIINIGSAGSKLAAAYNGIYAASKAAQDCMTKSWADVEGHHLLLARSGLTAHPP</sequence>
<dbReference type="GeneID" id="41970019"/>
<dbReference type="InParanoid" id="A0A507B6G1"/>
<organism evidence="4 5">
    <name type="scientific">Thyridium curvatum</name>
    <dbReference type="NCBI Taxonomy" id="1093900"/>
    <lineage>
        <taxon>Eukaryota</taxon>
        <taxon>Fungi</taxon>
        <taxon>Dikarya</taxon>
        <taxon>Ascomycota</taxon>
        <taxon>Pezizomycotina</taxon>
        <taxon>Sordariomycetes</taxon>
        <taxon>Sordariomycetidae</taxon>
        <taxon>Thyridiales</taxon>
        <taxon>Thyridiaceae</taxon>
        <taxon>Thyridium</taxon>
    </lineage>
</organism>
<dbReference type="Pfam" id="PF00106">
    <property type="entry name" value="adh_short"/>
    <property type="match status" value="1"/>
</dbReference>
<keyword evidence="5" id="KW-1185">Reference proteome</keyword>
<dbReference type="OrthoDB" id="2332199at2759"/>
<dbReference type="STRING" id="1093900.A0A507B6G1"/>